<keyword evidence="1" id="KW-0677">Repeat</keyword>
<sequence>MADNVEFQLRDAISPYVCSTPLDFTEERNYLSRVVFPQLNQLCKSRGSFFNPTDLRWTPGDPNTERGYLLTTVLSSIKKSSPFFICLLGETYGPFREQGRPSLSLSSVTGSISGSSNSSSFFPAPRRSKPGPRRDSRGVTASTVAPGGSALTHEGTYAVGDGAGAKEGQSDWLDKNFLLAGRGGHPWVLQEGHQNSSITELEVTQGVLLCDSLYSTLYYRQSDHLDDKLERAVNKKAQQSFIKSRTQVTSPGVENTLQTLTDFAFDSQRASGKGDLLDELFATPTNNTKIRSYSATSPYKKKPPEVDRRKSILLLAGDRGVGKSSLAAKWLTDFQAENSPGAAGIPVIAHFVAASNNSADLVGFIKHCISRLREVYLLSEPHDPLSIRAAVENESEAKDPSFRSLCEAFTAALGLGPCVILLDGLNELTSARGLTSREVKEFAWLHESLPGTCKLILTTTRSDITYRCLLSRKDVTVLNCPDSLLDPQNTLTMVKEHCPLLSQLVGGDARLQKVSQLKIMSTALGARVVASEVSCHRIYSNLHAFLEDCAEVWSLRDFWIMTVKNWILEHNWTVDTPASEIFFVESGFDFSGWVMDSLCLIAVSRNGLTANQILSLLEVMGYNGELQVTSYDWLQFRLSAGSTLREKEDGRLVFGHRYLQEIAEYLFFKSMASVSYDPAMILKLASSGPRQIYHAQIGQFFSREPLDTQVLEELPWQLMWSGQIGQLMDFLTDCGALLKMLSTESIMWQQDLKLYWSVCQLQGYQPATVYLHLSHALGILDTDSIQIPEEDRYEGSESPRDIQQEPNPRIVVSTPEPHNAAFDGTDHIYQERKYFEENAMCFDDIEIEYNLQSDLGHLDKHDTEGNGHKEPQAFEEDGRTGMFLTQEDIDNDAVIASGTVDKGDDPGKDDAENNFPGLASLCWHLSRFLQALGENEASKVILNSLIKYIKQNYPLTLEQHLVLCRCHHALGALTEITGDLNLAEMEYRQALRALVAAEDMDDDLSHVEDTKYLKARQQRIDTHSKEINVKIIKLQRVEISQRLLQRCQQDNGDEHTTHIGVGPGGDFQANNNLFDNLITALLLSCHGNLRVLGNDLYEAEELLKEGLECIEDNPNCFLLKSAIFANLGQLRYAQCDFPRAESCLREAIKLRCHWFGRCHSLVADILVSLAQLLSAPGNVKGQDVIQAEHLFRQALIISEKCFGATSLSVASVLFCL</sequence>
<reference evidence="4 5" key="1">
    <citation type="journal article" date="2021" name="Elife">
        <title>Chloroplast acquisition without the gene transfer in kleptoplastic sea slugs, Plakobranchus ocellatus.</title>
        <authorList>
            <person name="Maeda T."/>
            <person name="Takahashi S."/>
            <person name="Yoshida T."/>
            <person name="Shimamura S."/>
            <person name="Takaki Y."/>
            <person name="Nagai Y."/>
            <person name="Toyoda A."/>
            <person name="Suzuki Y."/>
            <person name="Arimoto A."/>
            <person name="Ishii H."/>
            <person name="Satoh N."/>
            <person name="Nishiyama T."/>
            <person name="Hasebe M."/>
            <person name="Maruyama T."/>
            <person name="Minagawa J."/>
            <person name="Obokata J."/>
            <person name="Shigenobu S."/>
        </authorList>
    </citation>
    <scope>NUCLEOTIDE SEQUENCE [LARGE SCALE GENOMIC DNA]</scope>
</reference>
<evidence type="ECO:0000259" key="3">
    <source>
        <dbReference type="Pfam" id="PF24883"/>
    </source>
</evidence>
<dbReference type="InterPro" id="IPR011990">
    <property type="entry name" value="TPR-like_helical_dom_sf"/>
</dbReference>
<feature type="region of interest" description="Disordered" evidence="2">
    <location>
        <begin position="791"/>
        <end position="823"/>
    </location>
</feature>
<dbReference type="GO" id="GO:0080008">
    <property type="term" value="C:Cul4-RING E3 ubiquitin ligase complex"/>
    <property type="evidence" value="ECO:0007669"/>
    <property type="project" value="TreeGrafter"/>
</dbReference>
<gene>
    <name evidence="4" type="ORF">PoB_007305300</name>
</gene>
<dbReference type="PANTHER" id="PTHR19860">
    <property type="entry name" value="DDB1- AND CUL4-ASSOCIATED FACTOR 12-RELATED"/>
    <property type="match status" value="1"/>
</dbReference>
<feature type="region of interest" description="Disordered" evidence="2">
    <location>
        <begin position="103"/>
        <end position="147"/>
    </location>
</feature>
<dbReference type="Proteomes" id="UP000735302">
    <property type="component" value="Unassembled WGS sequence"/>
</dbReference>
<comment type="caution">
    <text evidence="4">The sequence shown here is derived from an EMBL/GenBank/DDBJ whole genome shotgun (WGS) entry which is preliminary data.</text>
</comment>
<dbReference type="PANTHER" id="PTHR19860:SF18">
    <property type="entry name" value="DUF4062 DOMAIN-CONTAINING PROTEIN"/>
    <property type="match status" value="1"/>
</dbReference>
<evidence type="ECO:0000313" key="5">
    <source>
        <dbReference type="Proteomes" id="UP000735302"/>
    </source>
</evidence>
<evidence type="ECO:0000256" key="1">
    <source>
        <dbReference type="ARBA" id="ARBA00022737"/>
    </source>
</evidence>
<dbReference type="InterPro" id="IPR056884">
    <property type="entry name" value="NPHP3-like_N"/>
</dbReference>
<feature type="non-terminal residue" evidence="4">
    <location>
        <position position="1216"/>
    </location>
</feature>
<organism evidence="4 5">
    <name type="scientific">Plakobranchus ocellatus</name>
    <dbReference type="NCBI Taxonomy" id="259542"/>
    <lineage>
        <taxon>Eukaryota</taxon>
        <taxon>Metazoa</taxon>
        <taxon>Spiralia</taxon>
        <taxon>Lophotrochozoa</taxon>
        <taxon>Mollusca</taxon>
        <taxon>Gastropoda</taxon>
        <taxon>Heterobranchia</taxon>
        <taxon>Euthyneura</taxon>
        <taxon>Panpulmonata</taxon>
        <taxon>Sacoglossa</taxon>
        <taxon>Placobranchoidea</taxon>
        <taxon>Plakobranchidae</taxon>
        <taxon>Plakobranchus</taxon>
    </lineage>
</organism>
<feature type="domain" description="Nephrocystin 3-like N-terminal" evidence="3">
    <location>
        <begin position="309"/>
        <end position="437"/>
    </location>
</feature>
<dbReference type="SUPFAM" id="SSF52540">
    <property type="entry name" value="P-loop containing nucleoside triphosphate hydrolases"/>
    <property type="match status" value="1"/>
</dbReference>
<evidence type="ECO:0000313" key="4">
    <source>
        <dbReference type="EMBL" id="GFO46548.1"/>
    </source>
</evidence>
<keyword evidence="5" id="KW-1185">Reference proteome</keyword>
<feature type="compositionally biased region" description="Low complexity" evidence="2">
    <location>
        <begin position="103"/>
        <end position="120"/>
    </location>
</feature>
<feature type="compositionally biased region" description="Basic and acidic residues" evidence="2">
    <location>
        <begin position="791"/>
        <end position="803"/>
    </location>
</feature>
<dbReference type="Gene3D" id="1.25.40.10">
    <property type="entry name" value="Tetratricopeptide repeat domain"/>
    <property type="match status" value="1"/>
</dbReference>
<dbReference type="Pfam" id="PF24883">
    <property type="entry name" value="NPHP3_N"/>
    <property type="match status" value="1"/>
</dbReference>
<dbReference type="AlphaFoldDB" id="A0AAV4DQG8"/>
<dbReference type="InterPro" id="IPR051191">
    <property type="entry name" value="DCAF12"/>
</dbReference>
<dbReference type="Gene3D" id="3.40.50.300">
    <property type="entry name" value="P-loop containing nucleotide triphosphate hydrolases"/>
    <property type="match status" value="1"/>
</dbReference>
<name>A0AAV4DQG8_9GAST</name>
<dbReference type="SUPFAM" id="SSF48452">
    <property type="entry name" value="TPR-like"/>
    <property type="match status" value="2"/>
</dbReference>
<evidence type="ECO:0000256" key="2">
    <source>
        <dbReference type="SAM" id="MobiDB-lite"/>
    </source>
</evidence>
<protein>
    <submittedName>
        <fullName evidence="4">Tetratricopeptide repeat protein gnn</fullName>
    </submittedName>
</protein>
<dbReference type="EMBL" id="BLXT01008189">
    <property type="protein sequence ID" value="GFO46548.1"/>
    <property type="molecule type" value="Genomic_DNA"/>
</dbReference>
<accession>A0AAV4DQG8</accession>
<proteinExistence type="predicted"/>
<dbReference type="InterPro" id="IPR027417">
    <property type="entry name" value="P-loop_NTPase"/>
</dbReference>